<organism evidence="5 6">
    <name type="scientific">Larsenimonas rhizosphaerae</name>
    <dbReference type="NCBI Taxonomy" id="2944682"/>
    <lineage>
        <taxon>Bacteria</taxon>
        <taxon>Pseudomonadati</taxon>
        <taxon>Pseudomonadota</taxon>
        <taxon>Gammaproteobacteria</taxon>
        <taxon>Oceanospirillales</taxon>
        <taxon>Halomonadaceae</taxon>
        <taxon>Larsenimonas</taxon>
    </lineage>
</organism>
<evidence type="ECO:0000256" key="3">
    <source>
        <dbReference type="ARBA" id="ARBA00023163"/>
    </source>
</evidence>
<reference evidence="5" key="1">
    <citation type="submission" date="2022-11" db="EMBL/GenBank/DDBJ databases">
        <title>Larsenimonas rhizosphaerae sp. nov., isolated from a tidal mudflat.</title>
        <authorList>
            <person name="Lee S.D."/>
            <person name="Kim I.S."/>
        </authorList>
    </citation>
    <scope>NUCLEOTIDE SEQUENCE</scope>
    <source>
        <strain evidence="5">GH2-1</strain>
    </source>
</reference>
<dbReference type="Gene3D" id="1.10.260.40">
    <property type="entry name" value="lambda repressor-like DNA-binding domains"/>
    <property type="match status" value="1"/>
</dbReference>
<dbReference type="PANTHER" id="PTHR30146">
    <property type="entry name" value="LACI-RELATED TRANSCRIPTIONAL REPRESSOR"/>
    <property type="match status" value="1"/>
</dbReference>
<dbReference type="SUPFAM" id="SSF53822">
    <property type="entry name" value="Periplasmic binding protein-like I"/>
    <property type="match status" value="1"/>
</dbReference>
<dbReference type="GO" id="GO:0003700">
    <property type="term" value="F:DNA-binding transcription factor activity"/>
    <property type="evidence" value="ECO:0007669"/>
    <property type="project" value="TreeGrafter"/>
</dbReference>
<dbReference type="CDD" id="cd01392">
    <property type="entry name" value="HTH_LacI"/>
    <property type="match status" value="1"/>
</dbReference>
<evidence type="ECO:0000259" key="4">
    <source>
        <dbReference type="PROSITE" id="PS50932"/>
    </source>
</evidence>
<dbReference type="Gene3D" id="3.40.50.2300">
    <property type="match status" value="2"/>
</dbReference>
<evidence type="ECO:0000313" key="5">
    <source>
        <dbReference type="EMBL" id="MCX2522674.1"/>
    </source>
</evidence>
<gene>
    <name evidence="5" type="ORF">OQ287_00265</name>
</gene>
<dbReference type="Pfam" id="PF13377">
    <property type="entry name" value="Peripla_BP_3"/>
    <property type="match status" value="1"/>
</dbReference>
<protein>
    <submittedName>
        <fullName evidence="5">LacI family DNA-binding transcriptional regulator</fullName>
    </submittedName>
</protein>
<dbReference type="InterPro" id="IPR010982">
    <property type="entry name" value="Lambda_DNA-bd_dom_sf"/>
</dbReference>
<evidence type="ECO:0000256" key="2">
    <source>
        <dbReference type="ARBA" id="ARBA00023125"/>
    </source>
</evidence>
<sequence>MSRRNRPGSGRITLGDVAEHVGVSKITVSRALRQPDKVADPLRQRILDAVDALGYIPNRQAGSLASARTHAIALLVPSLSNGVFSDVLRGVDDIVQDTGYQVLLGHSGYSLQEEEHLVSTYLGYGVEGFILPSGQHTDRTLSLLSRSGLPVVEIMGLSDTPIDMSVGLDHEKAGYSMTQALIEAGFQQIGFGGARMDYRARQRHQGWQRALREAGRRDDICMTTTRPSSFRFGGALLNDMMTRWPSLDALFMCNDDLAAGALFECQRRGILLPDDLALAGFNGMDITASTEPALTTVMTPRRTIGQEAARRLLARLEGDSSLSSSLDVGFEIAWRASTTRTRR</sequence>
<dbReference type="Pfam" id="PF00356">
    <property type="entry name" value="LacI"/>
    <property type="match status" value="1"/>
</dbReference>
<keyword evidence="6" id="KW-1185">Reference proteome</keyword>
<dbReference type="CDD" id="cd01575">
    <property type="entry name" value="PBP1_GntR"/>
    <property type="match status" value="1"/>
</dbReference>
<dbReference type="PROSITE" id="PS50932">
    <property type="entry name" value="HTH_LACI_2"/>
    <property type="match status" value="1"/>
</dbReference>
<dbReference type="PROSITE" id="PS00356">
    <property type="entry name" value="HTH_LACI_1"/>
    <property type="match status" value="1"/>
</dbReference>
<dbReference type="SUPFAM" id="SSF47413">
    <property type="entry name" value="lambda repressor-like DNA-binding domains"/>
    <property type="match status" value="1"/>
</dbReference>
<dbReference type="Proteomes" id="UP001165678">
    <property type="component" value="Unassembled WGS sequence"/>
</dbReference>
<dbReference type="RefSeq" id="WP_250935815.1">
    <property type="nucleotide sequence ID" value="NZ_JAMLJK010000001.1"/>
</dbReference>
<keyword evidence="1" id="KW-0805">Transcription regulation</keyword>
<dbReference type="EMBL" id="JAPIVE010000001">
    <property type="protein sequence ID" value="MCX2522674.1"/>
    <property type="molecule type" value="Genomic_DNA"/>
</dbReference>
<dbReference type="SMART" id="SM00354">
    <property type="entry name" value="HTH_LACI"/>
    <property type="match status" value="1"/>
</dbReference>
<dbReference type="AlphaFoldDB" id="A0AA41ZEI4"/>
<evidence type="ECO:0000313" key="6">
    <source>
        <dbReference type="Proteomes" id="UP001165678"/>
    </source>
</evidence>
<dbReference type="PANTHER" id="PTHR30146:SF2">
    <property type="entry name" value="HTH-TYPE TRANSCRIPTIONAL REGULATOR GNTR"/>
    <property type="match status" value="1"/>
</dbReference>
<dbReference type="InterPro" id="IPR000843">
    <property type="entry name" value="HTH_LacI"/>
</dbReference>
<accession>A0AA41ZEI4</accession>
<keyword evidence="3" id="KW-0804">Transcription</keyword>
<keyword evidence="2 5" id="KW-0238">DNA-binding</keyword>
<dbReference type="GO" id="GO:0000976">
    <property type="term" value="F:transcription cis-regulatory region binding"/>
    <property type="evidence" value="ECO:0007669"/>
    <property type="project" value="TreeGrafter"/>
</dbReference>
<dbReference type="InterPro" id="IPR028082">
    <property type="entry name" value="Peripla_BP_I"/>
</dbReference>
<evidence type="ECO:0000256" key="1">
    <source>
        <dbReference type="ARBA" id="ARBA00023015"/>
    </source>
</evidence>
<name>A0AA41ZEI4_9GAMM</name>
<comment type="caution">
    <text evidence="5">The sequence shown here is derived from an EMBL/GenBank/DDBJ whole genome shotgun (WGS) entry which is preliminary data.</text>
</comment>
<dbReference type="InterPro" id="IPR046335">
    <property type="entry name" value="LacI/GalR-like_sensor"/>
</dbReference>
<feature type="domain" description="HTH lacI-type" evidence="4">
    <location>
        <begin position="12"/>
        <end position="66"/>
    </location>
</feature>
<proteinExistence type="predicted"/>